<dbReference type="EMBL" id="FMVT01000001">
    <property type="protein sequence ID" value="SCX96759.1"/>
    <property type="molecule type" value="Genomic_DNA"/>
</dbReference>
<sequence length="251" mass="27361">MTRPHDSHPEMTEADRDSETRFGIRPVPEGHRTAAPYAHRPMRSSRIPPSGAVSPDGRRTWPAPSGTAKVIVWGGVALGLAGIAAGTAMAVQALSGDDRQSDRPKPDRNWRNDDPRALAPRYAGLDEDEREAMRRRVRAQARRDAEAGAAVRARASRSRKSGGNFAQDLTRTANELSTGLNSVAQSLVSAFDAFRRVASQAQGIVGEFTTAADEFRGMLGTKRGTEPRQETAPHPYRPMDEPLDSNRTAQR</sequence>
<dbReference type="STRING" id="336292.SAMN05660710_00383"/>
<keyword evidence="3" id="KW-1185">Reference proteome</keyword>
<dbReference type="RefSeq" id="WP_175453201.1">
    <property type="nucleotide sequence ID" value="NZ_FMVT01000001.1"/>
</dbReference>
<feature type="region of interest" description="Disordered" evidence="1">
    <location>
        <begin position="217"/>
        <end position="251"/>
    </location>
</feature>
<feature type="compositionally biased region" description="Basic and acidic residues" evidence="1">
    <location>
        <begin position="1"/>
        <end position="32"/>
    </location>
</feature>
<evidence type="ECO:0000313" key="2">
    <source>
        <dbReference type="EMBL" id="SCX96759.1"/>
    </source>
</evidence>
<feature type="region of interest" description="Disordered" evidence="1">
    <location>
        <begin position="94"/>
        <end position="167"/>
    </location>
</feature>
<name>A0A1G5C2Q6_9RHOB</name>
<protein>
    <submittedName>
        <fullName evidence="2">Uncharacterized protein</fullName>
    </submittedName>
</protein>
<proteinExistence type="predicted"/>
<evidence type="ECO:0000313" key="3">
    <source>
        <dbReference type="Proteomes" id="UP000199502"/>
    </source>
</evidence>
<dbReference type="Proteomes" id="UP000199502">
    <property type="component" value="Unassembled WGS sequence"/>
</dbReference>
<feature type="region of interest" description="Disordered" evidence="1">
    <location>
        <begin position="1"/>
        <end position="62"/>
    </location>
</feature>
<feature type="compositionally biased region" description="Basic and acidic residues" evidence="1">
    <location>
        <begin position="96"/>
        <end position="116"/>
    </location>
</feature>
<accession>A0A1G5C2Q6</accession>
<evidence type="ECO:0000256" key="1">
    <source>
        <dbReference type="SAM" id="MobiDB-lite"/>
    </source>
</evidence>
<dbReference type="AlphaFoldDB" id="A0A1G5C2Q6"/>
<gene>
    <name evidence="2" type="ORF">SAMN05660710_00383</name>
</gene>
<organism evidence="2 3">
    <name type="scientific">Paracoccus tibetensis</name>
    <dbReference type="NCBI Taxonomy" id="336292"/>
    <lineage>
        <taxon>Bacteria</taxon>
        <taxon>Pseudomonadati</taxon>
        <taxon>Pseudomonadota</taxon>
        <taxon>Alphaproteobacteria</taxon>
        <taxon>Rhodobacterales</taxon>
        <taxon>Paracoccaceae</taxon>
        <taxon>Paracoccus</taxon>
    </lineage>
</organism>
<reference evidence="2 3" key="1">
    <citation type="submission" date="2016-10" db="EMBL/GenBank/DDBJ databases">
        <authorList>
            <person name="de Groot N.N."/>
        </authorList>
    </citation>
    <scope>NUCLEOTIDE SEQUENCE [LARGE SCALE GENOMIC DNA]</scope>
    <source>
        <strain evidence="2 3">CGMCC 1.8925</strain>
    </source>
</reference>